<name>A0A978VN53_ZIZJJ</name>
<accession>A0A978VN53</accession>
<reference evidence="2" key="1">
    <citation type="journal article" date="2021" name="Front. Plant Sci.">
        <title>Chromosome-Scale Genome Assembly for Chinese Sour Jujube and Insights Into Its Genome Evolution and Domestication Signature.</title>
        <authorList>
            <person name="Shen L.-Y."/>
            <person name="Luo H."/>
            <person name="Wang X.-L."/>
            <person name="Wang X.-M."/>
            <person name="Qiu X.-J."/>
            <person name="Liu H."/>
            <person name="Zhou S.-S."/>
            <person name="Jia K.-H."/>
            <person name="Nie S."/>
            <person name="Bao Y.-T."/>
            <person name="Zhang R.-G."/>
            <person name="Yun Q.-Z."/>
            <person name="Chai Y.-H."/>
            <person name="Lu J.-Y."/>
            <person name="Li Y."/>
            <person name="Zhao S.-W."/>
            <person name="Mao J.-F."/>
            <person name="Jia S.-G."/>
            <person name="Mao Y.-M."/>
        </authorList>
    </citation>
    <scope>NUCLEOTIDE SEQUENCE</scope>
    <source>
        <strain evidence="2">AT0</strain>
        <tissue evidence="2">Leaf</tissue>
    </source>
</reference>
<dbReference type="Pfam" id="PF13961">
    <property type="entry name" value="DUF4219"/>
    <property type="match status" value="1"/>
</dbReference>
<feature type="domain" description="DUF4219" evidence="1">
    <location>
        <begin position="28"/>
        <end position="53"/>
    </location>
</feature>
<protein>
    <recommendedName>
        <fullName evidence="1">DUF4219 domain-containing protein</fullName>
    </recommendedName>
</protein>
<dbReference type="InterPro" id="IPR025314">
    <property type="entry name" value="DUF4219"/>
</dbReference>
<comment type="caution">
    <text evidence="2">The sequence shown here is derived from an EMBL/GenBank/DDBJ whole genome shotgun (WGS) entry which is preliminary data.</text>
</comment>
<organism evidence="2 3">
    <name type="scientific">Ziziphus jujuba var. spinosa</name>
    <dbReference type="NCBI Taxonomy" id="714518"/>
    <lineage>
        <taxon>Eukaryota</taxon>
        <taxon>Viridiplantae</taxon>
        <taxon>Streptophyta</taxon>
        <taxon>Embryophyta</taxon>
        <taxon>Tracheophyta</taxon>
        <taxon>Spermatophyta</taxon>
        <taxon>Magnoliopsida</taxon>
        <taxon>eudicotyledons</taxon>
        <taxon>Gunneridae</taxon>
        <taxon>Pentapetalae</taxon>
        <taxon>rosids</taxon>
        <taxon>fabids</taxon>
        <taxon>Rosales</taxon>
        <taxon>Rhamnaceae</taxon>
        <taxon>Paliureae</taxon>
        <taxon>Ziziphus</taxon>
    </lineage>
</organism>
<dbReference type="EMBL" id="JAEACU010000003">
    <property type="protein sequence ID" value="KAH7536978.1"/>
    <property type="molecule type" value="Genomic_DNA"/>
</dbReference>
<gene>
    <name evidence="2" type="ORF">FEM48_Zijuj03G0043300</name>
</gene>
<evidence type="ECO:0000313" key="2">
    <source>
        <dbReference type="EMBL" id="KAH7536978.1"/>
    </source>
</evidence>
<dbReference type="AlphaFoldDB" id="A0A978VN53"/>
<evidence type="ECO:0000259" key="1">
    <source>
        <dbReference type="Pfam" id="PF13961"/>
    </source>
</evidence>
<dbReference type="Proteomes" id="UP000813462">
    <property type="component" value="Unassembled WGS sequence"/>
</dbReference>
<proteinExistence type="predicted"/>
<evidence type="ECO:0000313" key="3">
    <source>
        <dbReference type="Proteomes" id="UP000813462"/>
    </source>
</evidence>
<sequence length="165" mass="18313">MLTDDQRSMSATNGAVLSTEIVPEVLINKENYREWSFRLRTYLMAQDVWDVVEPTPTFVDVWDVALEMAWKRKNATALHAIHISCGPYAFSLIEGITKAKEAWDKLAELMDPLTFIAGPEPLIQAAIQGILKDSTAAINHILTELQNQSIHTDEGSTTVSAVVTV</sequence>